<name>A0A4D6KGJ7_9EURY</name>
<protein>
    <submittedName>
        <fullName evidence="1">Uncharacterized protein</fullName>
    </submittedName>
</protein>
<sequence>MVGWVCLIKPREASGLDPEAVHKNLLEGDERARSTGSAATVTRLTLPAITASRHSRPRGREVLYGLPAGSITRTARSRPILGVRAVVRARRVWS</sequence>
<reference evidence="1 2" key="1">
    <citation type="submission" date="2019-04" db="EMBL/GenBank/DDBJ databases">
        <title>Complete genome sequence of Arthrobacter sp. ZXY-2 associated with effective atrazine degradation and salt adaptation.</title>
        <authorList>
            <person name="Zhao X."/>
        </authorList>
    </citation>
    <scope>NUCLEOTIDE SEQUENCE [LARGE SCALE GENOMIC DNA]</scope>
    <source>
        <strain evidence="2">ZP60</strain>
    </source>
</reference>
<organism evidence="1 2">
    <name type="scientific">Halomicrobium mukohataei</name>
    <dbReference type="NCBI Taxonomy" id="57705"/>
    <lineage>
        <taxon>Archaea</taxon>
        <taxon>Methanobacteriati</taxon>
        <taxon>Methanobacteriota</taxon>
        <taxon>Stenosarchaea group</taxon>
        <taxon>Halobacteria</taxon>
        <taxon>Halobacteriales</taxon>
        <taxon>Haloarculaceae</taxon>
        <taxon>Halomicrobium</taxon>
    </lineage>
</organism>
<dbReference type="KEGG" id="halz:E5139_05995"/>
<proteinExistence type="predicted"/>
<evidence type="ECO:0000313" key="2">
    <source>
        <dbReference type="Proteomes" id="UP000297053"/>
    </source>
</evidence>
<reference evidence="1 2" key="2">
    <citation type="submission" date="2019-04" db="EMBL/GenBank/DDBJ databases">
        <authorList>
            <person name="Yang S."/>
            <person name="Wei W."/>
        </authorList>
    </citation>
    <scope>NUCLEOTIDE SEQUENCE [LARGE SCALE GENOMIC DNA]</scope>
    <source>
        <strain evidence="2">ZP60</strain>
    </source>
</reference>
<dbReference type="EMBL" id="CP039375">
    <property type="protein sequence ID" value="QCD65211.1"/>
    <property type="molecule type" value="Genomic_DNA"/>
</dbReference>
<evidence type="ECO:0000313" key="1">
    <source>
        <dbReference type="EMBL" id="QCD65211.1"/>
    </source>
</evidence>
<dbReference type="AlphaFoldDB" id="A0A4D6KGJ7"/>
<gene>
    <name evidence="1" type="ORF">E5139_05995</name>
</gene>
<dbReference type="Proteomes" id="UP000297053">
    <property type="component" value="Chromosome"/>
</dbReference>
<accession>A0A4D6KGJ7</accession>